<accession>A0A314ZXB3</accession>
<dbReference type="AlphaFoldDB" id="A0A314ZXB3"/>
<name>A0A314ZXB3_PRUYE</name>
<evidence type="ECO:0000313" key="1">
    <source>
        <dbReference type="EMBL" id="PQQ21611.1"/>
    </source>
</evidence>
<reference evidence="1 2" key="1">
    <citation type="submission" date="2018-02" db="EMBL/GenBank/DDBJ databases">
        <title>Draft genome of wild Prunus yedoensis var. nudiflora.</title>
        <authorList>
            <person name="Baek S."/>
            <person name="Kim J.-H."/>
            <person name="Choi K."/>
            <person name="Kim G.-B."/>
            <person name="Cho A."/>
            <person name="Jang H."/>
            <person name="Shin C.-H."/>
            <person name="Yu H.-J."/>
            <person name="Mun J.-H."/>
        </authorList>
    </citation>
    <scope>NUCLEOTIDE SEQUENCE [LARGE SCALE GENOMIC DNA]</scope>
    <source>
        <strain evidence="2">cv. Jeju island</strain>
        <tissue evidence="1">Leaf</tissue>
    </source>
</reference>
<keyword evidence="2" id="KW-1185">Reference proteome</keyword>
<organism evidence="1 2">
    <name type="scientific">Prunus yedoensis var. nudiflora</name>
    <dbReference type="NCBI Taxonomy" id="2094558"/>
    <lineage>
        <taxon>Eukaryota</taxon>
        <taxon>Viridiplantae</taxon>
        <taxon>Streptophyta</taxon>
        <taxon>Embryophyta</taxon>
        <taxon>Tracheophyta</taxon>
        <taxon>Spermatophyta</taxon>
        <taxon>Magnoliopsida</taxon>
        <taxon>eudicotyledons</taxon>
        <taxon>Gunneridae</taxon>
        <taxon>Pentapetalae</taxon>
        <taxon>rosids</taxon>
        <taxon>fabids</taxon>
        <taxon>Rosales</taxon>
        <taxon>Rosaceae</taxon>
        <taxon>Amygdaloideae</taxon>
        <taxon>Amygdaleae</taxon>
        <taxon>Prunus</taxon>
    </lineage>
</organism>
<sequence length="94" mass="10321">MDWVFNANAVVQRLPVPKTGCNKQGEVLTMNTQERTNMQNPTATHNAYRENTKELLVTPNRKEKIISNRPGKTGGSSCKTPRGKFVAVAFSSAG</sequence>
<gene>
    <name evidence="1" type="ORF">Pyn_15054</name>
</gene>
<dbReference type="Proteomes" id="UP000250321">
    <property type="component" value="Unassembled WGS sequence"/>
</dbReference>
<proteinExistence type="predicted"/>
<evidence type="ECO:0000313" key="2">
    <source>
        <dbReference type="Proteomes" id="UP000250321"/>
    </source>
</evidence>
<dbReference type="EMBL" id="PJQY01000007">
    <property type="protein sequence ID" value="PQQ21611.1"/>
    <property type="molecule type" value="Genomic_DNA"/>
</dbReference>
<comment type="caution">
    <text evidence="1">The sequence shown here is derived from an EMBL/GenBank/DDBJ whole genome shotgun (WGS) entry which is preliminary data.</text>
</comment>
<protein>
    <submittedName>
        <fullName evidence="1">Uncharacterized protein</fullName>
    </submittedName>
</protein>